<dbReference type="OrthoDB" id="6510177at2759"/>
<dbReference type="GO" id="GO:0005886">
    <property type="term" value="C:plasma membrane"/>
    <property type="evidence" value="ECO:0007669"/>
    <property type="project" value="TreeGrafter"/>
</dbReference>
<dbReference type="Proteomes" id="UP000274131">
    <property type="component" value="Unassembled WGS sequence"/>
</dbReference>
<keyword evidence="5 7" id="KW-0472">Membrane</keyword>
<evidence type="ECO:0000256" key="1">
    <source>
        <dbReference type="ARBA" id="ARBA00004141"/>
    </source>
</evidence>
<feature type="domain" description="SSD" evidence="8">
    <location>
        <begin position="322"/>
        <end position="492"/>
    </location>
</feature>
<keyword evidence="10" id="KW-1185">Reference proteome</keyword>
<feature type="transmembrane region" description="Helical" evidence="7">
    <location>
        <begin position="24"/>
        <end position="47"/>
    </location>
</feature>
<reference evidence="11" key="1">
    <citation type="submission" date="2017-02" db="UniProtKB">
        <authorList>
            <consortium name="WormBaseParasite"/>
        </authorList>
    </citation>
    <scope>IDENTIFICATION</scope>
</reference>
<dbReference type="Pfam" id="PF02460">
    <property type="entry name" value="Patched"/>
    <property type="match status" value="1"/>
</dbReference>
<evidence type="ECO:0000256" key="2">
    <source>
        <dbReference type="ARBA" id="ARBA00005585"/>
    </source>
</evidence>
<dbReference type="WBParaSite" id="EVEC_0000975901-mRNA-1">
    <property type="protein sequence ID" value="EVEC_0000975901-mRNA-1"/>
    <property type="gene ID" value="EVEC_0000975901"/>
</dbReference>
<dbReference type="PROSITE" id="PS50156">
    <property type="entry name" value="SSD"/>
    <property type="match status" value="1"/>
</dbReference>
<evidence type="ECO:0000256" key="5">
    <source>
        <dbReference type="ARBA" id="ARBA00023136"/>
    </source>
</evidence>
<evidence type="ECO:0000256" key="3">
    <source>
        <dbReference type="ARBA" id="ARBA00022692"/>
    </source>
</evidence>
<reference evidence="9 10" key="2">
    <citation type="submission" date="2018-10" db="EMBL/GenBank/DDBJ databases">
        <authorList>
            <consortium name="Pathogen Informatics"/>
        </authorList>
    </citation>
    <scope>NUCLEOTIDE SEQUENCE [LARGE SCALE GENOMIC DNA]</scope>
</reference>
<keyword evidence="3 7" id="KW-0812">Transmembrane</keyword>
<accession>A0A0N4VG63</accession>
<dbReference type="EMBL" id="UXUI01009846">
    <property type="protein sequence ID" value="VDD94405.1"/>
    <property type="molecule type" value="Genomic_DNA"/>
</dbReference>
<feature type="transmembrane region" description="Helical" evidence="7">
    <location>
        <begin position="763"/>
        <end position="781"/>
    </location>
</feature>
<evidence type="ECO:0000259" key="8">
    <source>
        <dbReference type="PROSITE" id="PS50156"/>
    </source>
</evidence>
<evidence type="ECO:0000313" key="11">
    <source>
        <dbReference type="WBParaSite" id="EVEC_0000975901-mRNA-1"/>
    </source>
</evidence>
<feature type="transmembrane region" description="Helical" evidence="7">
    <location>
        <begin position="533"/>
        <end position="556"/>
    </location>
</feature>
<dbReference type="InterPro" id="IPR000731">
    <property type="entry name" value="SSD"/>
</dbReference>
<feature type="transmembrane region" description="Helical" evidence="7">
    <location>
        <begin position="349"/>
        <end position="372"/>
    </location>
</feature>
<dbReference type="GO" id="GO:0018996">
    <property type="term" value="P:molting cycle, collagen and cuticulin-based cuticle"/>
    <property type="evidence" value="ECO:0007669"/>
    <property type="project" value="TreeGrafter"/>
</dbReference>
<keyword evidence="6" id="KW-0325">Glycoprotein</keyword>
<evidence type="ECO:0000256" key="4">
    <source>
        <dbReference type="ARBA" id="ARBA00022989"/>
    </source>
</evidence>
<sequence>MSVDYIFALCDVKILTQQINLGRWIAYAPWTIIVLTCLLTAFCTSIIPFTEMTNDITDYTPNSARARAETKVYQEFFNEDGDPIAIYILVLAKNEGSIFGVSPLADTVRLLDSLLYDIELKSENSNLSLPFSKFCSSFCDINEPIRQNGLRVLKDNSSSLSPLIDLGYPETTVLGRRFYLDTAFFGIKIKLVKSYKVFSTYINVIEQRTVSWSVEVIDDKGQQRVMTFNEISSTKEGPIINDKDKQIMNNLKDVKIAVIQLRAKRPSECTAKDAKNYEFAVVDFIKKNFSSQYVSAFVFTPAYLTAEIVRTGLLMIPNIVIGFIIMCIFASTTVTISAVFMLQMNNRKIPLAIIACICPYMAASTALGALFWLGVRFGTILCVTPFLILAIGVDDSYLVINAWQRLNRSLRLYPERDAHGNPVETEIGTRLGMTLEDVGPSITITSLTNVLAFGIGILTPTPEIRLFCIGNTLAMIVDFFYQITFFTAVMAVMCRNEVENEKKMLNCKVKIVDNQQDTQSDFRNRIRNAVKGYCRLVCSPTSMVLVVALLILYWSLSLYGTITTHTEIKPEVLFIPDSDILQAIRVRNTYITPSYSPCLVFVNNPGNIDDPKNLRKLHKLVEAFESMPKALGRFSTKLWLRDYEDFVLDADQSSEAGSTKFYSGSTPAKENQQDILKFLEWPEFRYWNGTLKYRLDSKGNAVVTKFFFLIAFHGDDLKIWSNRAKLLKEVRQVADKFPEYEVSVYDEDAKFIDIIATLISQTAQSSACMLVCMVLVCLMFISHKTATAIASFSIASTTIGVFGFLSLWGVYLDPIVMSNVITSIGFSVDIPAHVTYHFFKAGNLTIFFSDADGDSVEQRFEHCLSKIAFPVLQAACSTLVCVISMVWIQLYMSIQISRSGFCENDVPSSSVWTSTWFADYTRVAEDRISFQEEVSSARFRACNRQCCTHYQNQP</sequence>
<feature type="transmembrane region" description="Helical" evidence="7">
    <location>
        <begin position="319"/>
        <end position="342"/>
    </location>
</feature>
<dbReference type="SUPFAM" id="SSF82866">
    <property type="entry name" value="Multidrug efflux transporter AcrB transmembrane domain"/>
    <property type="match status" value="2"/>
</dbReference>
<gene>
    <name evidence="9" type="ORF">EVEC_LOCUS9156</name>
</gene>
<feature type="transmembrane region" description="Helical" evidence="7">
    <location>
        <begin position="464"/>
        <end position="494"/>
    </location>
</feature>
<dbReference type="PANTHER" id="PTHR10796">
    <property type="entry name" value="PATCHED-RELATED"/>
    <property type="match status" value="1"/>
</dbReference>
<evidence type="ECO:0000256" key="7">
    <source>
        <dbReference type="SAM" id="Phobius"/>
    </source>
</evidence>
<proteinExistence type="inferred from homology"/>
<evidence type="ECO:0000313" key="9">
    <source>
        <dbReference type="EMBL" id="VDD94405.1"/>
    </source>
</evidence>
<dbReference type="GO" id="GO:0006897">
    <property type="term" value="P:endocytosis"/>
    <property type="evidence" value="ECO:0007669"/>
    <property type="project" value="TreeGrafter"/>
</dbReference>
<name>A0A0N4VG63_ENTVE</name>
<dbReference type="GO" id="GO:0030659">
    <property type="term" value="C:cytoplasmic vesicle membrane"/>
    <property type="evidence" value="ECO:0007669"/>
    <property type="project" value="TreeGrafter"/>
</dbReference>
<comment type="similarity">
    <text evidence="2">Belongs to the patched family.</text>
</comment>
<evidence type="ECO:0000256" key="6">
    <source>
        <dbReference type="ARBA" id="ARBA00023180"/>
    </source>
</evidence>
<feature type="transmembrane region" description="Helical" evidence="7">
    <location>
        <begin position="378"/>
        <end position="400"/>
    </location>
</feature>
<keyword evidence="4 7" id="KW-1133">Transmembrane helix</keyword>
<protein>
    <submittedName>
        <fullName evidence="11">SSD domain-containing protein</fullName>
    </submittedName>
</protein>
<dbReference type="InterPro" id="IPR051697">
    <property type="entry name" value="Patched_domain-protein"/>
</dbReference>
<feature type="transmembrane region" description="Helical" evidence="7">
    <location>
        <begin position="867"/>
        <end position="888"/>
    </location>
</feature>
<dbReference type="PANTHER" id="PTHR10796:SF122">
    <property type="entry name" value="SSD DOMAIN-CONTAINING PROTEIN"/>
    <property type="match status" value="1"/>
</dbReference>
<comment type="subcellular location">
    <subcellularLocation>
        <location evidence="1">Membrane</location>
        <topology evidence="1">Multi-pass membrane protein</topology>
    </subcellularLocation>
</comment>
<dbReference type="InterPro" id="IPR003392">
    <property type="entry name" value="PTHD_SSD"/>
</dbReference>
<dbReference type="AlphaFoldDB" id="A0A0N4VG63"/>
<evidence type="ECO:0000313" key="10">
    <source>
        <dbReference type="Proteomes" id="UP000274131"/>
    </source>
</evidence>
<feature type="transmembrane region" description="Helical" evidence="7">
    <location>
        <begin position="788"/>
        <end position="811"/>
    </location>
</feature>
<organism evidence="11">
    <name type="scientific">Enterobius vermicularis</name>
    <name type="common">Human pinworm</name>
    <dbReference type="NCBI Taxonomy" id="51028"/>
    <lineage>
        <taxon>Eukaryota</taxon>
        <taxon>Metazoa</taxon>
        <taxon>Ecdysozoa</taxon>
        <taxon>Nematoda</taxon>
        <taxon>Chromadorea</taxon>
        <taxon>Rhabditida</taxon>
        <taxon>Spirurina</taxon>
        <taxon>Oxyuridomorpha</taxon>
        <taxon>Oxyuroidea</taxon>
        <taxon>Oxyuridae</taxon>
        <taxon>Enterobius</taxon>
    </lineage>
</organism>
<dbReference type="Gene3D" id="1.20.1640.10">
    <property type="entry name" value="Multidrug efflux transporter AcrB transmembrane domain"/>
    <property type="match status" value="2"/>
</dbReference>
<feature type="transmembrane region" description="Helical" evidence="7">
    <location>
        <begin position="438"/>
        <end position="458"/>
    </location>
</feature>